<keyword evidence="3" id="KW-1185">Reference proteome</keyword>
<name>A0A9P3PNV5_LYOSH</name>
<evidence type="ECO:0000256" key="1">
    <source>
        <dbReference type="ARBA" id="ARBA00023270"/>
    </source>
</evidence>
<dbReference type="Pfam" id="PF00923">
    <property type="entry name" value="TAL_FSA"/>
    <property type="match status" value="1"/>
</dbReference>
<dbReference type="PANTHER" id="PTHR10683">
    <property type="entry name" value="TRANSALDOLASE"/>
    <property type="match status" value="1"/>
</dbReference>
<protein>
    <submittedName>
        <fullName evidence="2">Transaldolase/Fructose-6-phosphate aldolase</fullName>
    </submittedName>
</protein>
<dbReference type="PANTHER" id="PTHR10683:SF39">
    <property type="entry name" value="TRANSALDOLASE"/>
    <property type="match status" value="1"/>
</dbReference>
<reference evidence="2" key="1">
    <citation type="submission" date="2022-07" db="EMBL/GenBank/DDBJ databases">
        <title>The genome of Lyophyllum shimeji provides insight into the initial evolution of ectomycorrhizal fungal genome.</title>
        <authorList>
            <person name="Kobayashi Y."/>
            <person name="Shibata T."/>
            <person name="Hirakawa H."/>
            <person name="Shigenobu S."/>
            <person name="Nishiyama T."/>
            <person name="Yamada A."/>
            <person name="Hasebe M."/>
            <person name="Kawaguchi M."/>
        </authorList>
    </citation>
    <scope>NUCLEOTIDE SEQUENCE</scope>
    <source>
        <strain evidence="2">AT787</strain>
    </source>
</reference>
<organism evidence="2 3">
    <name type="scientific">Lyophyllum shimeji</name>
    <name type="common">Hon-shimeji</name>
    <name type="synonym">Tricholoma shimeji</name>
    <dbReference type="NCBI Taxonomy" id="47721"/>
    <lineage>
        <taxon>Eukaryota</taxon>
        <taxon>Fungi</taxon>
        <taxon>Dikarya</taxon>
        <taxon>Basidiomycota</taxon>
        <taxon>Agaricomycotina</taxon>
        <taxon>Agaricomycetes</taxon>
        <taxon>Agaricomycetidae</taxon>
        <taxon>Agaricales</taxon>
        <taxon>Tricholomatineae</taxon>
        <taxon>Lyophyllaceae</taxon>
        <taxon>Lyophyllum</taxon>
    </lineage>
</organism>
<evidence type="ECO:0000313" key="3">
    <source>
        <dbReference type="Proteomes" id="UP001063166"/>
    </source>
</evidence>
<accession>A0A9P3PNV5</accession>
<evidence type="ECO:0000313" key="2">
    <source>
        <dbReference type="EMBL" id="GLB39320.1"/>
    </source>
</evidence>
<dbReference type="EMBL" id="BRPK01000006">
    <property type="protein sequence ID" value="GLB39320.1"/>
    <property type="molecule type" value="Genomic_DNA"/>
</dbReference>
<gene>
    <name evidence="2" type="ORF">LshimejAT787_0604820</name>
</gene>
<keyword evidence="1" id="KW-0704">Schiff base</keyword>
<dbReference type="Proteomes" id="UP001063166">
    <property type="component" value="Unassembled WGS sequence"/>
</dbReference>
<sequence length="354" mass="38404">MSSPNRSLLSQLSTIVTVDIDSMDPAAALRHESGTFADMTSNQAIVYAQAIKPENEGLVREAVEYVRASNSGAPAEPAKYLREVVDVVTVRLAKLVYPHLKGKVHAQTSPVFAYDTAQTILHARRLVALFEEHGIPRSRVCIKIPATPESILACRALSSPEEGSAEQPIHTLATCVFSVAQARAAVQASCTYVAPYFNELRVHFEPSLWKEYEQPATQHPMSPVISAMIEALKGSKTLVMPASIVTVPEVLGLASLRPDHLTISAPLLDKLAALPAVPESQLAPVIHESSKDDASDIDYLATEAVHLKEAFMCEPDISRRLVDALTLFGECERRAMEFVRSGAIGVAWDGVSGW</sequence>
<dbReference type="Gene3D" id="3.20.20.70">
    <property type="entry name" value="Aldolase class I"/>
    <property type="match status" value="1"/>
</dbReference>
<comment type="caution">
    <text evidence="2">The sequence shown here is derived from an EMBL/GenBank/DDBJ whole genome shotgun (WGS) entry which is preliminary data.</text>
</comment>
<dbReference type="SUPFAM" id="SSF51569">
    <property type="entry name" value="Aldolase"/>
    <property type="match status" value="1"/>
</dbReference>
<dbReference type="GO" id="GO:0004801">
    <property type="term" value="F:transaldolase activity"/>
    <property type="evidence" value="ECO:0007669"/>
    <property type="project" value="TreeGrafter"/>
</dbReference>
<dbReference type="AlphaFoldDB" id="A0A9P3PNV5"/>
<dbReference type="InterPro" id="IPR001585">
    <property type="entry name" value="TAL/FSA"/>
</dbReference>
<dbReference type="OrthoDB" id="1711136at2759"/>
<proteinExistence type="predicted"/>
<dbReference type="InterPro" id="IPR013785">
    <property type="entry name" value="Aldolase_TIM"/>
</dbReference>
<dbReference type="GO" id="GO:0009052">
    <property type="term" value="P:pentose-phosphate shunt, non-oxidative branch"/>
    <property type="evidence" value="ECO:0007669"/>
    <property type="project" value="TreeGrafter"/>
</dbReference>
<dbReference type="GO" id="GO:0005975">
    <property type="term" value="P:carbohydrate metabolic process"/>
    <property type="evidence" value="ECO:0007669"/>
    <property type="project" value="InterPro"/>
</dbReference>